<dbReference type="Gene3D" id="3.90.1150.10">
    <property type="entry name" value="Aspartate Aminotransferase, domain 1"/>
    <property type="match status" value="1"/>
</dbReference>
<reference evidence="6 7" key="1">
    <citation type="submission" date="2017-01" db="EMBL/GenBank/DDBJ databases">
        <authorList>
            <person name="Mah S.A."/>
            <person name="Swanson W.J."/>
            <person name="Moy G.W."/>
            <person name="Vacquier V.D."/>
        </authorList>
    </citation>
    <scope>NUCLEOTIDE SEQUENCE [LARGE SCALE GENOMIC DNA]</scope>
    <source>
        <strain evidence="6 7">DSM 7027</strain>
    </source>
</reference>
<name>A0A1N6X264_9GAMM</name>
<dbReference type="eggNOG" id="COG0399">
    <property type="taxonomic scope" value="Bacteria"/>
</dbReference>
<dbReference type="CDD" id="cd00616">
    <property type="entry name" value="AHBA_syn"/>
    <property type="match status" value="1"/>
</dbReference>
<dbReference type="PANTHER" id="PTHR30244">
    <property type="entry name" value="TRANSAMINASE"/>
    <property type="match status" value="1"/>
</dbReference>
<dbReference type="InterPro" id="IPR000653">
    <property type="entry name" value="DegT/StrS_aminotransferase"/>
</dbReference>
<dbReference type="GO" id="GO:0019180">
    <property type="term" value="F:dTDP-4-amino-4,6-dideoxygalactose transaminase activity"/>
    <property type="evidence" value="ECO:0007669"/>
    <property type="project" value="TreeGrafter"/>
</dbReference>
<organism evidence="6 7">
    <name type="scientific">Marinobacterium stanieri</name>
    <dbReference type="NCBI Taxonomy" id="49186"/>
    <lineage>
        <taxon>Bacteria</taxon>
        <taxon>Pseudomonadati</taxon>
        <taxon>Pseudomonadota</taxon>
        <taxon>Gammaproteobacteria</taxon>
        <taxon>Oceanospirillales</taxon>
        <taxon>Oceanospirillaceae</taxon>
        <taxon>Marinobacterium</taxon>
    </lineage>
</organism>
<dbReference type="EMBL" id="FTMN01000012">
    <property type="protein sequence ID" value="SIQ96341.1"/>
    <property type="molecule type" value="Genomic_DNA"/>
</dbReference>
<dbReference type="SUPFAM" id="SSF53383">
    <property type="entry name" value="PLP-dependent transferases"/>
    <property type="match status" value="1"/>
</dbReference>
<proteinExistence type="inferred from homology"/>
<dbReference type="PANTHER" id="PTHR30244:SF34">
    <property type="entry name" value="DTDP-4-AMINO-4,6-DIDEOXYGALACTOSE TRANSAMINASE"/>
    <property type="match status" value="1"/>
</dbReference>
<evidence type="ECO:0000256" key="1">
    <source>
        <dbReference type="ARBA" id="ARBA00022898"/>
    </source>
</evidence>
<dbReference type="STRING" id="49186.SAMN05421647_11276"/>
<dbReference type="InterPro" id="IPR012749">
    <property type="entry name" value="WecE-like"/>
</dbReference>
<dbReference type="NCBIfam" id="NF008687">
    <property type="entry name" value="PRK11706.1"/>
    <property type="match status" value="1"/>
</dbReference>
<evidence type="ECO:0000313" key="6">
    <source>
        <dbReference type="EMBL" id="SIQ96341.1"/>
    </source>
</evidence>
<dbReference type="Gene3D" id="3.40.640.10">
    <property type="entry name" value="Type I PLP-dependent aspartate aminotransferase-like (Major domain)"/>
    <property type="match status" value="1"/>
</dbReference>
<evidence type="ECO:0000256" key="4">
    <source>
        <dbReference type="PIRSR" id="PIRSR000390-2"/>
    </source>
</evidence>
<dbReference type="FunFam" id="3.40.640.10:FF:000037">
    <property type="entry name" value="dTDP-4-amino-4,6-dideoxygalactose transaminase"/>
    <property type="match status" value="1"/>
</dbReference>
<feature type="modified residue" description="N6-(pyridoxal phosphate)lysine" evidence="4">
    <location>
        <position position="182"/>
    </location>
</feature>
<dbReference type="InterPro" id="IPR015421">
    <property type="entry name" value="PyrdxlP-dep_Trfase_major"/>
</dbReference>
<feature type="active site" description="Proton acceptor" evidence="3">
    <location>
        <position position="182"/>
    </location>
</feature>
<dbReference type="Proteomes" id="UP000186895">
    <property type="component" value="Unassembled WGS sequence"/>
</dbReference>
<dbReference type="NCBIfam" id="TIGR02379">
    <property type="entry name" value="ECA_wecE"/>
    <property type="match status" value="1"/>
</dbReference>
<accession>A0A1N6X264</accession>
<dbReference type="RefSeq" id="WP_076465855.1">
    <property type="nucleotide sequence ID" value="NZ_FTMN01000012.1"/>
</dbReference>
<dbReference type="GO" id="GO:0030170">
    <property type="term" value="F:pyridoxal phosphate binding"/>
    <property type="evidence" value="ECO:0007669"/>
    <property type="project" value="TreeGrafter"/>
</dbReference>
<evidence type="ECO:0000313" key="7">
    <source>
        <dbReference type="Proteomes" id="UP000186895"/>
    </source>
</evidence>
<sequence length="377" mass="41994">MNIPFNNPPHTGKEEQYVLSAIHDHRLAGDGNYTQRCHGWFERQLPAQRVLMTPSCTSALEMAAILADIQAGDEVIMPSFTFVSTANAFVLRGARIVFVDVCPDTMNIDASKIEAAVTDKTRAIVPVHYAGVGCNMEAILSVAERYGLVVIEDAAQGILSSYKGQSLGSIGHLGTLSFHETKNISSGGEGGLLIVNDSRFIERAEIIREKGTNRSQFIRGEVDKYSWVDVGGSHLASDLQAAYLWAQLEGAEEITQYRLAVWQRYYDGLLALANSGKLRLPRVPPSCRHNGHIFYLKAHSLSERETLRQYLATQGIQATFHYTPLHSSLAGQRYGYFSGYDLYTTSGSECLLRLPLWYGITFEEVDRVIEQVELFYR</sequence>
<evidence type="ECO:0000256" key="3">
    <source>
        <dbReference type="PIRSR" id="PIRSR000390-1"/>
    </source>
</evidence>
<dbReference type="Pfam" id="PF01041">
    <property type="entry name" value="DegT_DnrJ_EryC1"/>
    <property type="match status" value="1"/>
</dbReference>
<keyword evidence="1 4" id="KW-0663">Pyridoxal phosphate</keyword>
<dbReference type="GO" id="GO:0000271">
    <property type="term" value="P:polysaccharide biosynthetic process"/>
    <property type="evidence" value="ECO:0007669"/>
    <property type="project" value="TreeGrafter"/>
</dbReference>
<evidence type="ECO:0000256" key="2">
    <source>
        <dbReference type="ARBA" id="ARBA00037999"/>
    </source>
</evidence>
<gene>
    <name evidence="6" type="ORF">SAMN05421647_11276</name>
</gene>
<dbReference type="PIRSF" id="PIRSF000390">
    <property type="entry name" value="PLP_StrS"/>
    <property type="match status" value="1"/>
</dbReference>
<dbReference type="AlphaFoldDB" id="A0A1N6X264"/>
<evidence type="ECO:0000256" key="5">
    <source>
        <dbReference type="RuleBase" id="RU004508"/>
    </source>
</evidence>
<keyword evidence="7" id="KW-1185">Reference proteome</keyword>
<dbReference type="InterPro" id="IPR015424">
    <property type="entry name" value="PyrdxlP-dep_Trfase"/>
</dbReference>
<dbReference type="InterPro" id="IPR015422">
    <property type="entry name" value="PyrdxlP-dep_Trfase_small"/>
</dbReference>
<comment type="similarity">
    <text evidence="2 5">Belongs to the DegT/DnrJ/EryC1 family.</text>
</comment>
<protein>
    <submittedName>
        <fullName evidence="6">dTDP-4-amino-4,6-dideoxygalactose transaminase</fullName>
    </submittedName>
</protein>